<dbReference type="RefSeq" id="WP_084052032.1">
    <property type="nucleotide sequence ID" value="NZ_FWWT01000006.1"/>
</dbReference>
<evidence type="ECO:0008006" key="4">
    <source>
        <dbReference type="Google" id="ProtNLM"/>
    </source>
</evidence>
<proteinExistence type="predicted"/>
<feature type="transmembrane region" description="Helical" evidence="1">
    <location>
        <begin position="12"/>
        <end position="31"/>
    </location>
</feature>
<gene>
    <name evidence="2" type="ORF">SAMN00017405_1992</name>
</gene>
<reference evidence="2 3" key="1">
    <citation type="submission" date="2017-04" db="EMBL/GenBank/DDBJ databases">
        <authorList>
            <person name="Afonso C.L."/>
            <person name="Miller P.J."/>
            <person name="Scott M.A."/>
            <person name="Spackman E."/>
            <person name="Goraichik I."/>
            <person name="Dimitrov K.M."/>
            <person name="Suarez D.L."/>
            <person name="Swayne D.E."/>
        </authorList>
    </citation>
    <scope>NUCLEOTIDE SEQUENCE [LARGE SCALE GENOMIC DNA]</scope>
    <source>
        <strain evidence="2 3">DSM 11270</strain>
    </source>
</reference>
<dbReference type="STRING" id="656914.SAMN00017405_1992"/>
<keyword evidence="3" id="KW-1185">Reference proteome</keyword>
<keyword evidence="1" id="KW-1133">Transmembrane helix</keyword>
<keyword evidence="1" id="KW-0812">Transmembrane</keyword>
<evidence type="ECO:0000313" key="2">
    <source>
        <dbReference type="EMBL" id="SMB80788.1"/>
    </source>
</evidence>
<dbReference type="Proteomes" id="UP000192731">
    <property type="component" value="Unassembled WGS sequence"/>
</dbReference>
<dbReference type="AlphaFoldDB" id="A0A1W1UI48"/>
<evidence type="ECO:0000256" key="1">
    <source>
        <dbReference type="SAM" id="Phobius"/>
    </source>
</evidence>
<organism evidence="2 3">
    <name type="scientific">Desulfonispora thiosulfatigenes DSM 11270</name>
    <dbReference type="NCBI Taxonomy" id="656914"/>
    <lineage>
        <taxon>Bacteria</taxon>
        <taxon>Bacillati</taxon>
        <taxon>Bacillota</taxon>
        <taxon>Clostridia</taxon>
        <taxon>Eubacteriales</taxon>
        <taxon>Peptococcaceae</taxon>
        <taxon>Desulfonispora</taxon>
    </lineage>
</organism>
<sequence length="130" mass="15184">MNWLRKFMIGRYGGDQLSIFLVILSVVLTFIPRITEISALIIISYIPSFIAIYRVFSKDIQKRSMENYKFAIIVSPIYSKLKKTQNRIKDSKTHKYYTCTKCKTTLRVPKGKGKIMVTCPKCKENFTRKT</sequence>
<feature type="transmembrane region" description="Helical" evidence="1">
    <location>
        <begin position="37"/>
        <end position="56"/>
    </location>
</feature>
<dbReference type="OrthoDB" id="3174166at2"/>
<accession>A0A1W1UI48</accession>
<name>A0A1W1UI48_DESTI</name>
<protein>
    <recommendedName>
        <fullName evidence="4">Zn-finger containing protein</fullName>
    </recommendedName>
</protein>
<keyword evidence="1" id="KW-0472">Membrane</keyword>
<evidence type="ECO:0000313" key="3">
    <source>
        <dbReference type="Proteomes" id="UP000192731"/>
    </source>
</evidence>
<dbReference type="EMBL" id="FWWT01000006">
    <property type="protein sequence ID" value="SMB80788.1"/>
    <property type="molecule type" value="Genomic_DNA"/>
</dbReference>